<accession>A0ABP0BP55</accession>
<keyword evidence="3" id="KW-1185">Reference proteome</keyword>
<protein>
    <submittedName>
        <fullName evidence="2">Uncharacterized protein</fullName>
    </submittedName>
</protein>
<reference evidence="2 3" key="1">
    <citation type="submission" date="2024-01" db="EMBL/GenBank/DDBJ databases">
        <authorList>
            <person name="Allen C."/>
            <person name="Tagirdzhanova G."/>
        </authorList>
    </citation>
    <scope>NUCLEOTIDE SEQUENCE [LARGE SCALE GENOMIC DNA]</scope>
</reference>
<gene>
    <name evidence="2" type="ORF">SCUCBS95973_004451</name>
</gene>
<keyword evidence="1" id="KW-0472">Membrane</keyword>
<evidence type="ECO:0000256" key="1">
    <source>
        <dbReference type="SAM" id="Phobius"/>
    </source>
</evidence>
<organism evidence="2 3">
    <name type="scientific">Sporothrix curviconia</name>
    <dbReference type="NCBI Taxonomy" id="1260050"/>
    <lineage>
        <taxon>Eukaryota</taxon>
        <taxon>Fungi</taxon>
        <taxon>Dikarya</taxon>
        <taxon>Ascomycota</taxon>
        <taxon>Pezizomycotina</taxon>
        <taxon>Sordariomycetes</taxon>
        <taxon>Sordariomycetidae</taxon>
        <taxon>Ophiostomatales</taxon>
        <taxon>Ophiostomataceae</taxon>
        <taxon>Sporothrix</taxon>
    </lineage>
</organism>
<keyword evidence="1" id="KW-0812">Transmembrane</keyword>
<name>A0ABP0BP55_9PEZI</name>
<dbReference type="Proteomes" id="UP001642405">
    <property type="component" value="Unassembled WGS sequence"/>
</dbReference>
<evidence type="ECO:0000313" key="3">
    <source>
        <dbReference type="Proteomes" id="UP001642405"/>
    </source>
</evidence>
<sequence>MASHRDVQARAERSLVDQANILAVPKLVAIFCALSLGLLAGLLDQNGADTSSLIANTTFPMQDGRLSDIFGRKDVFPGAIFLVLANEICRDDDQLRSVTLYAMMYGSSVTNAWFNIALFPVTDVPNFVKGFSASLATCLLSQPVALRIHKRYQHREREIAAAAAITSVAGSTGEDSADTASDKMMPDAKTDNVVVMPELK</sequence>
<feature type="transmembrane region" description="Helical" evidence="1">
    <location>
        <begin position="21"/>
        <end position="43"/>
    </location>
</feature>
<keyword evidence="1" id="KW-1133">Transmembrane helix</keyword>
<evidence type="ECO:0000313" key="2">
    <source>
        <dbReference type="EMBL" id="CAK7221312.1"/>
    </source>
</evidence>
<proteinExistence type="predicted"/>
<comment type="caution">
    <text evidence="2">The sequence shown here is derived from an EMBL/GenBank/DDBJ whole genome shotgun (WGS) entry which is preliminary data.</text>
</comment>
<dbReference type="EMBL" id="CAWUHB010000022">
    <property type="protein sequence ID" value="CAK7221312.1"/>
    <property type="molecule type" value="Genomic_DNA"/>
</dbReference>